<evidence type="ECO:0000313" key="1">
    <source>
        <dbReference type="EMBL" id="SOC41630.1"/>
    </source>
</evidence>
<dbReference type="AlphaFoldDB" id="A0A285UIC5"/>
<gene>
    <name evidence="1" type="ORF">SAMN05892877_10936</name>
</gene>
<protein>
    <recommendedName>
        <fullName evidence="3">DnaA-like protein</fullName>
    </recommendedName>
</protein>
<proteinExistence type="predicted"/>
<sequence length="121" mass="13903">MTFGGVNPYSESERLGLMLSCCYDAVRTGFRHLALRHIISPPRNWFDAALARQIAIHILNVEFEVPRRRIVAMQARQRTSISFAIQAVDRRLEDPVFARAYRRMADHAKKLFMTTLQKAAA</sequence>
<accession>A0A285UIC5</accession>
<evidence type="ECO:0008006" key="3">
    <source>
        <dbReference type="Google" id="ProtNLM"/>
    </source>
</evidence>
<evidence type="ECO:0000313" key="2">
    <source>
        <dbReference type="Proteomes" id="UP000219167"/>
    </source>
</evidence>
<keyword evidence="2" id="KW-1185">Reference proteome</keyword>
<dbReference type="RefSeq" id="WP_097140603.1">
    <property type="nucleotide sequence ID" value="NZ_OBQD01000009.1"/>
</dbReference>
<organism evidence="1 2">
    <name type="scientific">Rhizobium subbaraonis</name>
    <dbReference type="NCBI Taxonomy" id="908946"/>
    <lineage>
        <taxon>Bacteria</taxon>
        <taxon>Pseudomonadati</taxon>
        <taxon>Pseudomonadota</taxon>
        <taxon>Alphaproteobacteria</taxon>
        <taxon>Hyphomicrobiales</taxon>
        <taxon>Rhizobiaceae</taxon>
        <taxon>Rhizobium/Agrobacterium group</taxon>
        <taxon>Rhizobium</taxon>
    </lineage>
</organism>
<dbReference type="Proteomes" id="UP000219167">
    <property type="component" value="Unassembled WGS sequence"/>
</dbReference>
<dbReference type="EMBL" id="OBQD01000009">
    <property type="protein sequence ID" value="SOC41630.1"/>
    <property type="molecule type" value="Genomic_DNA"/>
</dbReference>
<name>A0A285UIC5_9HYPH</name>
<reference evidence="1 2" key="1">
    <citation type="submission" date="2017-08" db="EMBL/GenBank/DDBJ databases">
        <authorList>
            <person name="de Groot N.N."/>
        </authorList>
    </citation>
    <scope>NUCLEOTIDE SEQUENCE [LARGE SCALE GENOMIC DNA]</scope>
    <source>
        <strain evidence="1 2">JC85</strain>
    </source>
</reference>
<dbReference type="OrthoDB" id="8115187at2"/>